<protein>
    <submittedName>
        <fullName evidence="1">Uncharacterized protein</fullName>
    </submittedName>
</protein>
<accession>A0A9P7FW47</accession>
<evidence type="ECO:0000313" key="2">
    <source>
        <dbReference type="Proteomes" id="UP000717328"/>
    </source>
</evidence>
<dbReference type="OrthoDB" id="3066241at2759"/>
<proteinExistence type="predicted"/>
<comment type="caution">
    <text evidence="1">The sequence shown here is derived from an EMBL/GenBank/DDBJ whole genome shotgun (WGS) entry which is preliminary data.</text>
</comment>
<gene>
    <name evidence="1" type="ORF">H0H81_000916</name>
</gene>
<dbReference type="AlphaFoldDB" id="A0A9P7FW47"/>
<dbReference type="EMBL" id="JABCKI010005771">
    <property type="protein sequence ID" value="KAG5638271.1"/>
    <property type="molecule type" value="Genomic_DNA"/>
</dbReference>
<sequence length="360" mass="41109">MLAKVHAGGYFVQVSKFFPELKDYDDHWPVHRCVYLWRERNRKKALTLRSKAVVEQTEQARRVYVGKPLPRRMKFHSSRRTCTYYESENVLANSNFNTLPSPSESSTVVSKSTVLKQADIRGTTMTGLPLEVHTSISEPLGGGQRQRSSNIDVSSAIKASPVACLFCDHLPRVAPAEMANIDALFGGQPKVIELFTRIGIHNDNHLEILMKWGAKDFLESIQPPVFGGPLLKIYFYSEMKPLLVPQASQELDSRKVWNAASLRLLKRKHETPWSGCLTHPPVPWTTAPTRLQVLLDALEMEELMPLFLKAEANTNENLNLFSKISENDRMSVFEELDLPHLRIFQRWMLKIVLRNLDMLD</sequence>
<name>A0A9P7FW47_9AGAR</name>
<organism evidence="1 2">
    <name type="scientific">Sphagnurus paluster</name>
    <dbReference type="NCBI Taxonomy" id="117069"/>
    <lineage>
        <taxon>Eukaryota</taxon>
        <taxon>Fungi</taxon>
        <taxon>Dikarya</taxon>
        <taxon>Basidiomycota</taxon>
        <taxon>Agaricomycotina</taxon>
        <taxon>Agaricomycetes</taxon>
        <taxon>Agaricomycetidae</taxon>
        <taxon>Agaricales</taxon>
        <taxon>Tricholomatineae</taxon>
        <taxon>Lyophyllaceae</taxon>
        <taxon>Sphagnurus</taxon>
    </lineage>
</organism>
<keyword evidence="2" id="KW-1185">Reference proteome</keyword>
<reference evidence="1" key="1">
    <citation type="submission" date="2021-02" db="EMBL/GenBank/DDBJ databases">
        <authorList>
            <person name="Nieuwenhuis M."/>
            <person name="Van De Peppel L.J.J."/>
        </authorList>
    </citation>
    <scope>NUCLEOTIDE SEQUENCE</scope>
    <source>
        <strain evidence="1">D49</strain>
    </source>
</reference>
<reference evidence="1" key="2">
    <citation type="submission" date="2021-10" db="EMBL/GenBank/DDBJ databases">
        <title>Phylogenomics reveals ancestral predisposition of the termite-cultivated fungus Termitomyces towards a domesticated lifestyle.</title>
        <authorList>
            <person name="Auxier B."/>
            <person name="Grum-Grzhimaylo A."/>
            <person name="Cardenas M.E."/>
            <person name="Lodge J.D."/>
            <person name="Laessoe T."/>
            <person name="Pedersen O."/>
            <person name="Smith M.E."/>
            <person name="Kuyper T.W."/>
            <person name="Franco-Molano E.A."/>
            <person name="Baroni T.J."/>
            <person name="Aanen D.K."/>
        </authorList>
    </citation>
    <scope>NUCLEOTIDE SEQUENCE</scope>
    <source>
        <strain evidence="1">D49</strain>
    </source>
</reference>
<dbReference type="Proteomes" id="UP000717328">
    <property type="component" value="Unassembled WGS sequence"/>
</dbReference>
<evidence type="ECO:0000313" key="1">
    <source>
        <dbReference type="EMBL" id="KAG5638271.1"/>
    </source>
</evidence>